<reference evidence="1 2" key="2">
    <citation type="submission" date="2020-04" db="EMBL/GenBank/DDBJ databases">
        <authorList>
            <person name="Fomenkov A."/>
            <person name="Anton B.P."/>
            <person name="Roberts R.J."/>
        </authorList>
    </citation>
    <scope>NUCLEOTIDE SEQUENCE [LARGE SCALE GENOMIC DNA]</scope>
    <source>
        <strain evidence="1 2">S2</strain>
    </source>
</reference>
<dbReference type="AlphaFoldDB" id="A0A6H1NYW5"/>
<dbReference type="Proteomes" id="UP000501868">
    <property type="component" value="Chromosome"/>
</dbReference>
<dbReference type="EMBL" id="CP051128">
    <property type="protein sequence ID" value="QIZ06387.1"/>
    <property type="molecule type" value="Genomic_DNA"/>
</dbReference>
<name>A0A6H1NYW5_PRIMG</name>
<protein>
    <submittedName>
        <fullName evidence="1">Uncharacterized protein</fullName>
    </submittedName>
</protein>
<gene>
    <name evidence="1" type="ORF">HFZ78_06445</name>
</gene>
<sequence>MFSKAMASDLVAKSGFEALMRGKRVIIMGGLNKAGALGAKFMPRSIAVKIAKYVAREK</sequence>
<reference evidence="1 2" key="1">
    <citation type="submission" date="2020-04" db="EMBL/GenBank/DDBJ databases">
        <title>Genome-Wide Identification of 5-Methylcytosine Sites in Bacterial Genomes By High-Throughput Sequencing of MspJI Restriction Fragments.</title>
        <authorList>
            <person name="Wu V."/>
        </authorList>
    </citation>
    <scope>NUCLEOTIDE SEQUENCE [LARGE SCALE GENOMIC DNA]</scope>
    <source>
        <strain evidence="1 2">S2</strain>
    </source>
</reference>
<accession>A0A6H1NYW5</accession>
<proteinExistence type="predicted"/>
<evidence type="ECO:0000313" key="2">
    <source>
        <dbReference type="Proteomes" id="UP000501868"/>
    </source>
</evidence>
<organism evidence="1 2">
    <name type="scientific">Priestia megaterium</name>
    <name type="common">Bacillus megaterium</name>
    <dbReference type="NCBI Taxonomy" id="1404"/>
    <lineage>
        <taxon>Bacteria</taxon>
        <taxon>Bacillati</taxon>
        <taxon>Bacillota</taxon>
        <taxon>Bacilli</taxon>
        <taxon>Bacillales</taxon>
        <taxon>Bacillaceae</taxon>
        <taxon>Priestia</taxon>
    </lineage>
</organism>
<evidence type="ECO:0000313" key="1">
    <source>
        <dbReference type="EMBL" id="QIZ06387.1"/>
    </source>
</evidence>